<accession>A0A9W6NY70</accession>
<comment type="pathway">
    <text evidence="4 12">Porphyrin-containing compound metabolism; protoheme biosynthesis.</text>
</comment>
<dbReference type="GO" id="GO:0004729">
    <property type="term" value="F:oxygen-dependent protoporphyrinogen oxidase activity"/>
    <property type="evidence" value="ECO:0007669"/>
    <property type="project" value="UniProtKB-UniRule"/>
</dbReference>
<dbReference type="PANTHER" id="PTHR42923">
    <property type="entry name" value="PROTOPORPHYRINOGEN OXIDASE"/>
    <property type="match status" value="1"/>
</dbReference>
<dbReference type="AlphaFoldDB" id="A0A9W6NY70"/>
<dbReference type="SUPFAM" id="SSF54373">
    <property type="entry name" value="FAD-linked reductases, C-terminal domain"/>
    <property type="match status" value="1"/>
</dbReference>
<dbReference type="InterPro" id="IPR036188">
    <property type="entry name" value="FAD/NAD-bd_sf"/>
</dbReference>
<reference evidence="15" key="1">
    <citation type="journal article" date="2014" name="Int. J. Syst. Evol. Microbiol.">
        <title>Complete genome sequence of Corynebacterium casei LMG S-19264T (=DSM 44701T), isolated from a smear-ripened cheese.</title>
        <authorList>
            <consortium name="US DOE Joint Genome Institute (JGI-PGF)"/>
            <person name="Walter F."/>
            <person name="Albersmeier A."/>
            <person name="Kalinowski J."/>
            <person name="Ruckert C."/>
        </authorList>
    </citation>
    <scope>NUCLEOTIDE SEQUENCE</scope>
    <source>
        <strain evidence="15">VKM Ac-1069</strain>
    </source>
</reference>
<dbReference type="Pfam" id="PF01593">
    <property type="entry name" value="Amino_oxidase"/>
    <property type="match status" value="1"/>
</dbReference>
<organism evidence="15 16">
    <name type="scientific">Pseudonocardia halophobica</name>
    <dbReference type="NCBI Taxonomy" id="29401"/>
    <lineage>
        <taxon>Bacteria</taxon>
        <taxon>Bacillati</taxon>
        <taxon>Actinomycetota</taxon>
        <taxon>Actinomycetes</taxon>
        <taxon>Pseudonocardiales</taxon>
        <taxon>Pseudonocardiaceae</taxon>
        <taxon>Pseudonocardia</taxon>
    </lineage>
</organism>
<feature type="region of interest" description="Disordered" evidence="13">
    <location>
        <begin position="473"/>
        <end position="497"/>
    </location>
</feature>
<feature type="domain" description="Amine oxidase" evidence="14">
    <location>
        <begin position="16"/>
        <end position="470"/>
    </location>
</feature>
<keyword evidence="12" id="KW-0963">Cytoplasm</keyword>
<dbReference type="RefSeq" id="WP_081923811.1">
    <property type="nucleotide sequence ID" value="NZ_BAAAUZ010000055.1"/>
</dbReference>
<reference evidence="15" key="2">
    <citation type="submission" date="2023-01" db="EMBL/GenBank/DDBJ databases">
        <authorList>
            <person name="Sun Q."/>
            <person name="Evtushenko L."/>
        </authorList>
    </citation>
    <scope>NUCLEOTIDE SEQUENCE</scope>
    <source>
        <strain evidence="15">VKM Ac-1069</strain>
    </source>
</reference>
<evidence type="ECO:0000313" key="15">
    <source>
        <dbReference type="EMBL" id="GLL14230.1"/>
    </source>
</evidence>
<keyword evidence="9 12" id="KW-0274">FAD</keyword>
<dbReference type="InterPro" id="IPR002937">
    <property type="entry name" value="Amino_oxidase"/>
</dbReference>
<comment type="function">
    <text evidence="3 12">Involved in coproporphyrin-dependent heme b biosynthesis. Catalyzes the oxidation of coproporphyrinogen III to coproporphyrin III.</text>
</comment>
<dbReference type="EC" id="1.3.3.15" evidence="6 12"/>
<evidence type="ECO:0000256" key="8">
    <source>
        <dbReference type="ARBA" id="ARBA00022630"/>
    </source>
</evidence>
<comment type="similarity">
    <text evidence="5 12">Belongs to the protoporphyrinogen/coproporphyrinogen oxidase family. Coproporphyrinogen III oxidase subfamily.</text>
</comment>
<gene>
    <name evidence="15" type="primary">hemY</name>
    <name evidence="15" type="ORF">GCM10017577_53770</name>
</gene>
<evidence type="ECO:0000256" key="6">
    <source>
        <dbReference type="ARBA" id="ARBA00012402"/>
    </source>
</evidence>
<evidence type="ECO:0000256" key="2">
    <source>
        <dbReference type="ARBA" id="ARBA00001974"/>
    </source>
</evidence>
<comment type="cofactor">
    <cofactor evidence="2 12">
        <name>FAD</name>
        <dbReference type="ChEBI" id="CHEBI:57692"/>
    </cofactor>
</comment>
<name>A0A9W6NY70_9PSEU</name>
<comment type="catalytic activity">
    <reaction evidence="1">
        <text>coproporphyrinogen III + 3 O2 = coproporphyrin III + 3 H2O2</text>
        <dbReference type="Rhea" id="RHEA:43436"/>
        <dbReference type="ChEBI" id="CHEBI:15379"/>
        <dbReference type="ChEBI" id="CHEBI:16240"/>
        <dbReference type="ChEBI" id="CHEBI:57309"/>
        <dbReference type="ChEBI" id="CHEBI:131725"/>
        <dbReference type="EC" id="1.3.3.15"/>
    </reaction>
    <physiologicalReaction direction="left-to-right" evidence="1">
        <dbReference type="Rhea" id="RHEA:43437"/>
    </physiologicalReaction>
</comment>
<dbReference type="Gene3D" id="1.10.3110.10">
    <property type="entry name" value="protoporphyrinogen ix oxidase, domain 3"/>
    <property type="match status" value="1"/>
</dbReference>
<dbReference type="SUPFAM" id="SSF51905">
    <property type="entry name" value="FAD/NAD(P)-binding domain"/>
    <property type="match status" value="1"/>
</dbReference>
<keyword evidence="11 12" id="KW-0350">Heme biosynthesis</keyword>
<dbReference type="EMBL" id="BSFQ01000029">
    <property type="protein sequence ID" value="GLL14230.1"/>
    <property type="molecule type" value="Genomic_DNA"/>
</dbReference>
<dbReference type="Gene3D" id="3.50.50.60">
    <property type="entry name" value="FAD/NAD(P)-binding domain"/>
    <property type="match status" value="1"/>
</dbReference>
<evidence type="ECO:0000313" key="16">
    <source>
        <dbReference type="Proteomes" id="UP001143463"/>
    </source>
</evidence>
<evidence type="ECO:0000256" key="4">
    <source>
        <dbReference type="ARBA" id="ARBA00004744"/>
    </source>
</evidence>
<dbReference type="NCBIfam" id="TIGR00562">
    <property type="entry name" value="proto_IX_ox"/>
    <property type="match status" value="1"/>
</dbReference>
<dbReference type="Gene3D" id="3.90.660.20">
    <property type="entry name" value="Protoporphyrinogen oxidase, mitochondrial, domain 2"/>
    <property type="match status" value="1"/>
</dbReference>
<keyword evidence="16" id="KW-1185">Reference proteome</keyword>
<keyword evidence="10 12" id="KW-0560">Oxidoreductase</keyword>
<feature type="region of interest" description="Disordered" evidence="13">
    <location>
        <begin position="205"/>
        <end position="228"/>
    </location>
</feature>
<evidence type="ECO:0000259" key="14">
    <source>
        <dbReference type="Pfam" id="PF01593"/>
    </source>
</evidence>
<dbReference type="InterPro" id="IPR050464">
    <property type="entry name" value="Zeta_carotene_desat/Oxidored"/>
</dbReference>
<evidence type="ECO:0000256" key="1">
    <source>
        <dbReference type="ARBA" id="ARBA00001755"/>
    </source>
</evidence>
<evidence type="ECO:0000256" key="11">
    <source>
        <dbReference type="ARBA" id="ARBA00023133"/>
    </source>
</evidence>
<dbReference type="InterPro" id="IPR004572">
    <property type="entry name" value="Protoporphyrinogen_oxidase"/>
</dbReference>
<evidence type="ECO:0000256" key="13">
    <source>
        <dbReference type="SAM" id="MobiDB-lite"/>
    </source>
</evidence>
<dbReference type="GO" id="GO:0005737">
    <property type="term" value="C:cytoplasm"/>
    <property type="evidence" value="ECO:0007669"/>
    <property type="project" value="UniProtKB-SubCell"/>
</dbReference>
<keyword evidence="8 12" id="KW-0285">Flavoprotein</keyword>
<comment type="caution">
    <text evidence="15">The sequence shown here is derived from an EMBL/GenBank/DDBJ whole genome shotgun (WGS) entry which is preliminary data.</text>
</comment>
<evidence type="ECO:0000256" key="9">
    <source>
        <dbReference type="ARBA" id="ARBA00022827"/>
    </source>
</evidence>
<evidence type="ECO:0000256" key="10">
    <source>
        <dbReference type="ARBA" id="ARBA00023002"/>
    </source>
</evidence>
<sequence>MAPTVAPSVAVVGAGVSGLAAAHRLRLLLGPRARIVVVERSDRIGGVLRTVDLAGRPFDVGAEAFLARRPEVPALLAELGLAGEVVHPTGARPTIRAGGRTVGMPGGTLMGVPTAGAQLAGVLSEAGLAAAAAEPQRPLQWEPGQDAALGVLLRERFGPEVPARLTDPLLGGVYAGRVDALGLRATVPALAAALDAGAASLTEAATRAAPPAPPADRESGGPRVSGQAGGPVFGAVRGGYGVLLDALAAASGAELRLGTTVRELERRGRGWRLVLGPTTAPEALDVDAVVLAVPAPAVRRLLAEPVPDAAAAVEGIELASSVVIAFAFRGITGPETSGVLVAADEPLSIKAATHSSAKWAHVSPDGLVRLRVSLGRFGEAATLQVDDAELVARARTDLATLHGITAEPVAVHVQRWGGGLPQYAPGHLDRVAALEAAVARARGLEVVGAALHGVGVPACVGTARAAAERLAGVVGTSNGSPGPRGSMEAWPASTTPS</sequence>
<evidence type="ECO:0000256" key="5">
    <source>
        <dbReference type="ARBA" id="ARBA00008310"/>
    </source>
</evidence>
<protein>
    <recommendedName>
        <fullName evidence="7 12">Coproporphyrinogen III oxidase</fullName>
        <ecNumber evidence="6 12">1.3.3.15</ecNumber>
    </recommendedName>
</protein>
<dbReference type="GO" id="GO:0006783">
    <property type="term" value="P:heme biosynthetic process"/>
    <property type="evidence" value="ECO:0007669"/>
    <property type="project" value="UniProtKB-UniRule"/>
</dbReference>
<proteinExistence type="inferred from homology"/>
<dbReference type="PANTHER" id="PTHR42923:SF3">
    <property type="entry name" value="PROTOPORPHYRINOGEN OXIDASE"/>
    <property type="match status" value="1"/>
</dbReference>
<evidence type="ECO:0000256" key="3">
    <source>
        <dbReference type="ARBA" id="ARBA00002185"/>
    </source>
</evidence>
<comment type="subcellular location">
    <subcellularLocation>
        <location evidence="12">Cytoplasm</location>
    </subcellularLocation>
</comment>
<evidence type="ECO:0000256" key="12">
    <source>
        <dbReference type="RuleBase" id="RU364052"/>
    </source>
</evidence>
<evidence type="ECO:0000256" key="7">
    <source>
        <dbReference type="ARBA" id="ARBA00019046"/>
    </source>
</evidence>
<dbReference type="Proteomes" id="UP001143463">
    <property type="component" value="Unassembled WGS sequence"/>
</dbReference>